<dbReference type="STRING" id="1131292.BCR24_11335"/>
<dbReference type="InterPro" id="IPR002794">
    <property type="entry name" value="DUF92_TMEM19"/>
</dbReference>
<gene>
    <name evidence="7" type="ORF">BCR24_11335</name>
</gene>
<comment type="caution">
    <text evidence="7">The sequence shown here is derived from an EMBL/GenBank/DDBJ whole genome shotgun (WGS) entry which is preliminary data.</text>
</comment>
<feature type="transmembrane region" description="Helical" evidence="6">
    <location>
        <begin position="253"/>
        <end position="273"/>
    </location>
</feature>
<reference evidence="8" key="1">
    <citation type="submission" date="2016-09" db="EMBL/GenBank/DDBJ databases">
        <authorList>
            <person name="Gulvik C.A."/>
        </authorList>
    </citation>
    <scope>NUCLEOTIDE SEQUENCE [LARGE SCALE GENOMIC DNA]</scope>
    <source>
        <strain evidence="8">LMG 26676</strain>
    </source>
</reference>
<evidence type="ECO:0000256" key="2">
    <source>
        <dbReference type="ARBA" id="ARBA00009012"/>
    </source>
</evidence>
<dbReference type="EMBL" id="MIKC01000003">
    <property type="protein sequence ID" value="OEG23618.1"/>
    <property type="molecule type" value="Genomic_DNA"/>
</dbReference>
<evidence type="ECO:0000256" key="4">
    <source>
        <dbReference type="ARBA" id="ARBA00022989"/>
    </source>
</evidence>
<dbReference type="PANTHER" id="PTHR13353">
    <property type="entry name" value="TRANSMEMBRANE PROTEIN 19"/>
    <property type="match status" value="1"/>
</dbReference>
<feature type="transmembrane region" description="Helical" evidence="6">
    <location>
        <begin position="5"/>
        <end position="24"/>
    </location>
</feature>
<keyword evidence="8" id="KW-1185">Reference proteome</keyword>
<name>A0A1E5HF96_9ENTE</name>
<keyword evidence="3 6" id="KW-0812">Transmembrane</keyword>
<accession>A0A1E5HF96</accession>
<dbReference type="AlphaFoldDB" id="A0A1E5HF96"/>
<evidence type="ECO:0000256" key="5">
    <source>
        <dbReference type="ARBA" id="ARBA00023136"/>
    </source>
</evidence>
<feature type="transmembrane region" description="Helical" evidence="6">
    <location>
        <begin position="193"/>
        <end position="217"/>
    </location>
</feature>
<evidence type="ECO:0000313" key="7">
    <source>
        <dbReference type="EMBL" id="OEG23618.1"/>
    </source>
</evidence>
<keyword evidence="5 6" id="KW-0472">Membrane</keyword>
<evidence type="ECO:0000256" key="1">
    <source>
        <dbReference type="ARBA" id="ARBA00004141"/>
    </source>
</evidence>
<evidence type="ECO:0000256" key="3">
    <source>
        <dbReference type="ARBA" id="ARBA00022692"/>
    </source>
</evidence>
<comment type="similarity">
    <text evidence="2">Belongs to the TMEM19 family.</text>
</comment>
<evidence type="ECO:0000313" key="8">
    <source>
        <dbReference type="Proteomes" id="UP000094469"/>
    </source>
</evidence>
<dbReference type="GO" id="GO:0016020">
    <property type="term" value="C:membrane"/>
    <property type="evidence" value="ECO:0007669"/>
    <property type="project" value="UniProtKB-SubCell"/>
</dbReference>
<protein>
    <recommendedName>
        <fullName evidence="9">DUF92 domain-containing protein</fullName>
    </recommendedName>
</protein>
<dbReference type="RefSeq" id="WP_069639092.1">
    <property type="nucleotide sequence ID" value="NZ_JAFBEZ010000010.1"/>
</dbReference>
<comment type="subcellular location">
    <subcellularLocation>
        <location evidence="1">Membrane</location>
        <topology evidence="1">Multi-pass membrane protein</topology>
    </subcellularLocation>
</comment>
<organism evidence="7 8">
    <name type="scientific">Enterococcus ureilyticus</name>
    <dbReference type="NCBI Taxonomy" id="1131292"/>
    <lineage>
        <taxon>Bacteria</taxon>
        <taxon>Bacillati</taxon>
        <taxon>Bacillota</taxon>
        <taxon>Bacilli</taxon>
        <taxon>Lactobacillales</taxon>
        <taxon>Enterococcaceae</taxon>
        <taxon>Enterococcus</taxon>
    </lineage>
</organism>
<sequence>MTILLYKLLIGMIVGSFIGIFSYITHLLTKSGTLAMIFVAIIVCGFGSWPVWELLILFFASSGFIHLIKKGMKRGSDSSVTEKGHTRDACQVLANSLPAIISLILFYYTDIELFLIGYVSGIAGATSDTWASEIGILSKEAPYSILSFKPITPGLSGGISLLGTISSLLGSLLIATAFWLNSGSYEDFQLSPLLLFSLPLFCGFLDSLIDSLLGIIFQVKYRCPICGSITEQQQHHHQSTLKISGISWVTNDWVNFFSGSLTVLFSWLLTFFME</sequence>
<keyword evidence="4 6" id="KW-1133">Transmembrane helix</keyword>
<evidence type="ECO:0000256" key="6">
    <source>
        <dbReference type="SAM" id="Phobius"/>
    </source>
</evidence>
<proteinExistence type="inferred from homology"/>
<feature type="transmembrane region" description="Helical" evidence="6">
    <location>
        <begin position="36"/>
        <end position="68"/>
    </location>
</feature>
<dbReference type="Proteomes" id="UP000094469">
    <property type="component" value="Unassembled WGS sequence"/>
</dbReference>
<dbReference type="Pfam" id="PF01940">
    <property type="entry name" value="DUF92"/>
    <property type="match status" value="1"/>
</dbReference>
<evidence type="ECO:0008006" key="9">
    <source>
        <dbReference type="Google" id="ProtNLM"/>
    </source>
</evidence>
<dbReference type="PANTHER" id="PTHR13353:SF5">
    <property type="entry name" value="TRANSMEMBRANE PROTEIN 19"/>
    <property type="match status" value="1"/>
</dbReference>
<feature type="transmembrane region" description="Helical" evidence="6">
    <location>
        <begin position="159"/>
        <end position="181"/>
    </location>
</feature>
<dbReference type="OrthoDB" id="9808500at2"/>